<proteinExistence type="predicted"/>
<sequence length="184" mass="20981">MSTISEVIIKDHRQLEQYYNKILASSDHDHQVRFGNQFTWELARHFVGEELVVFPAFEKYLDGKGHEMAEHDRSDHQLIKELLKSFQNMKPTDSNYVDRLQGLWAMLSQHIEDEEKNDLPALEDALTTVEKASSSIAKSFGRAKAFVPSRSHPIAGENPPFATAVGLLSAPIDRLTDIFRKFPD</sequence>
<dbReference type="Gene3D" id="1.20.120.520">
    <property type="entry name" value="nmb1532 protein domain like"/>
    <property type="match status" value="1"/>
</dbReference>
<name>A0A9P4IR83_9PEZI</name>
<dbReference type="PANTHER" id="PTHR35585">
    <property type="entry name" value="HHE DOMAIN PROTEIN (AFU_ORTHOLOGUE AFUA_4G00730)"/>
    <property type="match status" value="1"/>
</dbReference>
<dbReference type="InterPro" id="IPR012312">
    <property type="entry name" value="Hemerythrin-like"/>
</dbReference>
<dbReference type="AlphaFoldDB" id="A0A9P4IR83"/>
<reference evidence="2" key="1">
    <citation type="journal article" date="2020" name="Stud. Mycol.">
        <title>101 Dothideomycetes genomes: a test case for predicting lifestyles and emergence of pathogens.</title>
        <authorList>
            <person name="Haridas S."/>
            <person name="Albert R."/>
            <person name="Binder M."/>
            <person name="Bloem J."/>
            <person name="Labutti K."/>
            <person name="Salamov A."/>
            <person name="Andreopoulos B."/>
            <person name="Baker S."/>
            <person name="Barry K."/>
            <person name="Bills G."/>
            <person name="Bluhm B."/>
            <person name="Cannon C."/>
            <person name="Castanera R."/>
            <person name="Culley D."/>
            <person name="Daum C."/>
            <person name="Ezra D."/>
            <person name="Gonzalez J."/>
            <person name="Henrissat B."/>
            <person name="Kuo A."/>
            <person name="Liang C."/>
            <person name="Lipzen A."/>
            <person name="Lutzoni F."/>
            <person name="Magnuson J."/>
            <person name="Mondo S."/>
            <person name="Nolan M."/>
            <person name="Ohm R."/>
            <person name="Pangilinan J."/>
            <person name="Park H.-J."/>
            <person name="Ramirez L."/>
            <person name="Alfaro M."/>
            <person name="Sun H."/>
            <person name="Tritt A."/>
            <person name="Yoshinaga Y."/>
            <person name="Zwiers L.-H."/>
            <person name="Turgeon B."/>
            <person name="Goodwin S."/>
            <person name="Spatafora J."/>
            <person name="Crous P."/>
            <person name="Grigoriev I."/>
        </authorList>
    </citation>
    <scope>NUCLEOTIDE SEQUENCE</scope>
    <source>
        <strain evidence="2">CBS 133067</strain>
    </source>
</reference>
<gene>
    <name evidence="2" type="ORF">NA57DRAFT_70108</name>
</gene>
<keyword evidence="3" id="KW-1185">Reference proteome</keyword>
<feature type="domain" description="Hemerythrin-like" evidence="1">
    <location>
        <begin position="4"/>
        <end position="122"/>
    </location>
</feature>
<dbReference type="PANTHER" id="PTHR35585:SF1">
    <property type="entry name" value="HHE DOMAIN PROTEIN (AFU_ORTHOLOGUE AFUA_4G00730)"/>
    <property type="match status" value="1"/>
</dbReference>
<comment type="caution">
    <text evidence="2">The sequence shown here is derived from an EMBL/GenBank/DDBJ whole genome shotgun (WGS) entry which is preliminary data.</text>
</comment>
<evidence type="ECO:0000313" key="3">
    <source>
        <dbReference type="Proteomes" id="UP000799772"/>
    </source>
</evidence>
<dbReference type="Proteomes" id="UP000799772">
    <property type="component" value="Unassembled WGS sequence"/>
</dbReference>
<protein>
    <recommendedName>
        <fullName evidence="1">Hemerythrin-like domain-containing protein</fullName>
    </recommendedName>
</protein>
<evidence type="ECO:0000313" key="2">
    <source>
        <dbReference type="EMBL" id="KAF2103898.1"/>
    </source>
</evidence>
<dbReference type="Pfam" id="PF01814">
    <property type="entry name" value="Hemerythrin"/>
    <property type="match status" value="1"/>
</dbReference>
<accession>A0A9P4IR83</accession>
<dbReference type="OrthoDB" id="9983919at2759"/>
<dbReference type="EMBL" id="ML978121">
    <property type="protein sequence ID" value="KAF2103898.1"/>
    <property type="molecule type" value="Genomic_DNA"/>
</dbReference>
<organism evidence="2 3">
    <name type="scientific">Rhizodiscina lignyota</name>
    <dbReference type="NCBI Taxonomy" id="1504668"/>
    <lineage>
        <taxon>Eukaryota</taxon>
        <taxon>Fungi</taxon>
        <taxon>Dikarya</taxon>
        <taxon>Ascomycota</taxon>
        <taxon>Pezizomycotina</taxon>
        <taxon>Dothideomycetes</taxon>
        <taxon>Pleosporomycetidae</taxon>
        <taxon>Aulographales</taxon>
        <taxon>Rhizodiscinaceae</taxon>
        <taxon>Rhizodiscina</taxon>
    </lineage>
</organism>
<evidence type="ECO:0000259" key="1">
    <source>
        <dbReference type="Pfam" id="PF01814"/>
    </source>
</evidence>